<reference evidence="1" key="1">
    <citation type="submission" date="2018-05" db="EMBL/GenBank/DDBJ databases">
        <authorList>
            <person name="Lanie J.A."/>
            <person name="Ng W.-L."/>
            <person name="Kazmierczak K.M."/>
            <person name="Andrzejewski T.M."/>
            <person name="Davidsen T.M."/>
            <person name="Wayne K.J."/>
            <person name="Tettelin H."/>
            <person name="Glass J.I."/>
            <person name="Rusch D."/>
            <person name="Podicherti R."/>
            <person name="Tsui H.-C.T."/>
            <person name="Winkler M.E."/>
        </authorList>
    </citation>
    <scope>NUCLEOTIDE SEQUENCE</scope>
</reference>
<name>A0A383BXH3_9ZZZZ</name>
<feature type="non-terminal residue" evidence="1">
    <location>
        <position position="92"/>
    </location>
</feature>
<dbReference type="EMBL" id="UINC01204290">
    <property type="protein sequence ID" value="SVE24946.1"/>
    <property type="molecule type" value="Genomic_DNA"/>
</dbReference>
<dbReference type="AlphaFoldDB" id="A0A383BXH3"/>
<organism evidence="1">
    <name type="scientific">marine metagenome</name>
    <dbReference type="NCBI Taxonomy" id="408172"/>
    <lineage>
        <taxon>unclassified sequences</taxon>
        <taxon>metagenomes</taxon>
        <taxon>ecological metagenomes</taxon>
    </lineage>
</organism>
<dbReference type="InterPro" id="IPR021674">
    <property type="entry name" value="Phage_T4_Gp14_neck-protein"/>
</dbReference>
<sequence>MATNPHFQHFDATNEQYLVQDLIIESIKIYGHDVYYMPRTLVNEDTLYSEDTISAFNDAYVVEMYIKNVDGFEGEGDFMSRFGLEIRDQITF</sequence>
<protein>
    <submittedName>
        <fullName evidence="1">Uncharacterized protein</fullName>
    </submittedName>
</protein>
<accession>A0A383BXH3</accession>
<evidence type="ECO:0000313" key="1">
    <source>
        <dbReference type="EMBL" id="SVE24946.1"/>
    </source>
</evidence>
<dbReference type="Pfam" id="PF11649">
    <property type="entry name" value="T4_neck-protein"/>
    <property type="match status" value="1"/>
</dbReference>
<gene>
    <name evidence="1" type="ORF">METZ01_LOCUS477800</name>
</gene>
<proteinExistence type="predicted"/>